<dbReference type="PANTHER" id="PTHR34599">
    <property type="entry name" value="PEROXIDASE-RELATED"/>
    <property type="match status" value="1"/>
</dbReference>
<name>K9P9X6_CYAGP</name>
<accession>K9P9X6</accession>
<dbReference type="InterPro" id="IPR052559">
    <property type="entry name" value="V-haloperoxidase"/>
</dbReference>
<dbReference type="OrthoDB" id="518237at2"/>
<dbReference type="GO" id="GO:0004601">
    <property type="term" value="F:peroxidase activity"/>
    <property type="evidence" value="ECO:0007669"/>
    <property type="project" value="InterPro"/>
</dbReference>
<dbReference type="InterPro" id="IPR016119">
    <property type="entry name" value="Br/Cl_peroxidase_C"/>
</dbReference>
<evidence type="ECO:0000313" key="1">
    <source>
        <dbReference type="EMBL" id="AFY29920.1"/>
    </source>
</evidence>
<organism evidence="1 2">
    <name type="scientific">Cyanobium gracile (strain ATCC 27147 / PCC 6307)</name>
    <dbReference type="NCBI Taxonomy" id="292564"/>
    <lineage>
        <taxon>Bacteria</taxon>
        <taxon>Bacillati</taxon>
        <taxon>Cyanobacteriota</taxon>
        <taxon>Cyanophyceae</taxon>
        <taxon>Synechococcales</taxon>
        <taxon>Prochlorococcaceae</taxon>
        <taxon>Cyanobium</taxon>
    </lineage>
</organism>
<dbReference type="InterPro" id="IPR036938">
    <property type="entry name" value="PAP2/HPO_sf"/>
</dbReference>
<dbReference type="STRING" id="292564.Cyagr_2828"/>
<dbReference type="eggNOG" id="COG0671">
    <property type="taxonomic scope" value="Bacteria"/>
</dbReference>
<gene>
    <name evidence="1" type="ordered locus">Cyagr_2828</name>
</gene>
<dbReference type="KEGG" id="cgc:Cyagr_2828"/>
<proteinExistence type="predicted"/>
<dbReference type="PANTHER" id="PTHR34599:SF1">
    <property type="entry name" value="PHOSPHATIDIC ACID PHOSPHATASE TYPE 2_HALOPEROXIDASE DOMAIN-CONTAINING PROTEIN"/>
    <property type="match status" value="1"/>
</dbReference>
<dbReference type="Proteomes" id="UP000010388">
    <property type="component" value="Chromosome"/>
</dbReference>
<dbReference type="AlphaFoldDB" id="K9P9X6"/>
<sequence length="485" mass="51572">MTAGGTRTRFWVDMSLECVRRDHTHSLSSGDQRGPFLTARALGMALAALHDVRSVVAGSAMKLLSLPIPAGLLPFPSPKERDLAAAAACHQVLRLRYPNQASMLERAWRQWLDDFAMGPARTPVEMAGRAYGKAVHQFGIDDLSKARAAGTPDGTPCHHKPAPTQPTQGFAGADWGNATPLAATRVMDVPPPPGRFDAETVAAQGEIHHATGDPAFRTLAEEVIGIAWAYDGPQELGTPPRLYLQVVLTVLDGIEKRHPGQLQGLDGLAVIAGAAVAMADAGIDAWYYKYAPTPRMGRPAVGIREAVVGKGLAESSRLPLGRPDANATGAGLTPDLPSYPSGHATLGAAAFQLLRLFLVARGVSSFDPTGSGLDDVRFEFVSDEFDGRNRDPCIPWPRDHLTLSYGSLWEAMVDNAVSRVYLGVHRLCDGITTRLPGSEDDVIGVPATPRELGHIGGVWLGAKIANQIARKLDIPNATIAASGIV</sequence>
<dbReference type="EMBL" id="CP003495">
    <property type="protein sequence ID" value="AFY29920.1"/>
    <property type="molecule type" value="Genomic_DNA"/>
</dbReference>
<dbReference type="Gene3D" id="1.10.606.10">
    <property type="entry name" value="Vanadium-containing Chloroperoxidase, domain 2"/>
    <property type="match status" value="1"/>
</dbReference>
<dbReference type="SUPFAM" id="SSF48317">
    <property type="entry name" value="Acid phosphatase/Vanadium-dependent haloperoxidase"/>
    <property type="match status" value="1"/>
</dbReference>
<evidence type="ECO:0000313" key="2">
    <source>
        <dbReference type="Proteomes" id="UP000010388"/>
    </source>
</evidence>
<reference evidence="2" key="1">
    <citation type="journal article" date="2013" name="Proc. Natl. Acad. Sci. U.S.A.">
        <title>Improving the coverage of the cyanobacterial phylum using diversity-driven genome sequencing.</title>
        <authorList>
            <person name="Shih P.M."/>
            <person name="Wu D."/>
            <person name="Latifi A."/>
            <person name="Axen S.D."/>
            <person name="Fewer D.P."/>
            <person name="Talla E."/>
            <person name="Calteau A."/>
            <person name="Cai F."/>
            <person name="Tandeau de Marsac N."/>
            <person name="Rippka R."/>
            <person name="Herdman M."/>
            <person name="Sivonen K."/>
            <person name="Coursin T."/>
            <person name="Laurent T."/>
            <person name="Goodwin L."/>
            <person name="Nolan M."/>
            <person name="Davenport K.W."/>
            <person name="Han C.S."/>
            <person name="Rubin E.M."/>
            <person name="Eisen J.A."/>
            <person name="Woyke T."/>
            <person name="Gugger M."/>
            <person name="Kerfeld C.A."/>
        </authorList>
    </citation>
    <scope>NUCLEOTIDE SEQUENCE [LARGE SCALE GENOMIC DNA]</scope>
    <source>
        <strain evidence="2">ATCC 27147 / PCC 6307</strain>
    </source>
</reference>
<protein>
    <submittedName>
        <fullName evidence="1">PAP2 superfamily protein</fullName>
    </submittedName>
</protein>
<dbReference type="HOGENOM" id="CLU_475833_0_0_3"/>